<keyword evidence="1" id="KW-1133">Transmembrane helix</keyword>
<evidence type="ECO:0000313" key="2">
    <source>
        <dbReference type="EMBL" id="VYS98438.1"/>
    </source>
</evidence>
<feature type="transmembrane region" description="Helical" evidence="1">
    <location>
        <begin position="115"/>
        <end position="137"/>
    </location>
</feature>
<keyword evidence="1" id="KW-0812">Transmembrane</keyword>
<dbReference type="InterPro" id="IPR029058">
    <property type="entry name" value="AB_hydrolase_fold"/>
</dbReference>
<dbReference type="EMBL" id="CACRSM010000002">
    <property type="protein sequence ID" value="VYS98438.1"/>
    <property type="molecule type" value="Genomic_DNA"/>
</dbReference>
<keyword evidence="1" id="KW-0472">Membrane</keyword>
<protein>
    <submittedName>
        <fullName evidence="2">Carbohydrate acetyl esterase/feruloyl esterase</fullName>
    </submittedName>
</protein>
<feature type="transmembrane region" description="Helical" evidence="1">
    <location>
        <begin position="87"/>
        <end position="106"/>
    </location>
</feature>
<dbReference type="PANTHER" id="PTHR48098:SF1">
    <property type="entry name" value="DIACYLGLYCEROL ACYLTRANSFERASE_MYCOLYLTRANSFERASE AG85A"/>
    <property type="match status" value="1"/>
</dbReference>
<sequence>MPWGSQQSWCHVISFLKLFPLLRVWVLPIAAALILASAAWVWFFVMKPLSLKARFLSAFGGGIVLVAVHHLVERVWHPVAEGLGRVTWLWAAPALIAAVMIVVALFRRRHWIRRFLAGAIAWMLMAIGAALGINYHFEAYPTMAEVVGGGVQTISWDELKTPDDAATLARSAEGVFVRVDIPASDASFTPRQAIVYLPPSYFKDPSAQLPVIVLMSGQPGTPQDWLVLGRLPQTMDQFAAQHDGRAPIIAVVDVYGSQTANPLCSDTSHGKVATYVQKDVPSWLRANFPVSSDPGQWAIAGLSSGGTCALQVVTRAPDLYRSFLDMSGEAHPQLGNEERTIADGFDGSRELYEANDPVHLMSHNRYEQSAGIISWGDSDTAFKEGLIEVDHAAEKSGMSIETRTYPGGHSWKVWSAAFEDGLPWLAQRFGL</sequence>
<dbReference type="Pfam" id="PF00756">
    <property type="entry name" value="Esterase"/>
    <property type="match status" value="1"/>
</dbReference>
<name>A0A6N2T0Z6_9ACTO</name>
<dbReference type="GO" id="GO:0016747">
    <property type="term" value="F:acyltransferase activity, transferring groups other than amino-acyl groups"/>
    <property type="evidence" value="ECO:0007669"/>
    <property type="project" value="TreeGrafter"/>
</dbReference>
<gene>
    <name evidence="2" type="primary">axe1-6A</name>
    <name evidence="2" type="ORF">AOLFYP35_01095</name>
</gene>
<proteinExistence type="predicted"/>
<dbReference type="PANTHER" id="PTHR48098">
    <property type="entry name" value="ENTEROCHELIN ESTERASE-RELATED"/>
    <property type="match status" value="1"/>
</dbReference>
<accession>A0A6N2T0Z6</accession>
<dbReference type="InterPro" id="IPR000801">
    <property type="entry name" value="Esterase-like"/>
</dbReference>
<feature type="transmembrane region" description="Helical" evidence="1">
    <location>
        <begin position="24"/>
        <end position="43"/>
    </location>
</feature>
<dbReference type="AlphaFoldDB" id="A0A6N2T0Z6"/>
<evidence type="ECO:0000256" key="1">
    <source>
        <dbReference type="SAM" id="Phobius"/>
    </source>
</evidence>
<dbReference type="InterPro" id="IPR050583">
    <property type="entry name" value="Mycobacterial_A85_antigen"/>
</dbReference>
<feature type="transmembrane region" description="Helical" evidence="1">
    <location>
        <begin position="55"/>
        <end position="72"/>
    </location>
</feature>
<dbReference type="Gene3D" id="3.40.50.1820">
    <property type="entry name" value="alpha/beta hydrolase"/>
    <property type="match status" value="1"/>
</dbReference>
<organism evidence="2">
    <name type="scientific">Schaalia odontolytica</name>
    <dbReference type="NCBI Taxonomy" id="1660"/>
    <lineage>
        <taxon>Bacteria</taxon>
        <taxon>Bacillati</taxon>
        <taxon>Actinomycetota</taxon>
        <taxon>Actinomycetes</taxon>
        <taxon>Actinomycetales</taxon>
        <taxon>Actinomycetaceae</taxon>
        <taxon>Schaalia</taxon>
    </lineage>
</organism>
<dbReference type="SUPFAM" id="SSF53474">
    <property type="entry name" value="alpha/beta-Hydrolases"/>
    <property type="match status" value="1"/>
</dbReference>
<reference evidence="2" key="1">
    <citation type="submission" date="2019-11" db="EMBL/GenBank/DDBJ databases">
        <authorList>
            <person name="Feng L."/>
        </authorList>
    </citation>
    <scope>NUCLEOTIDE SEQUENCE</scope>
    <source>
        <strain evidence="2">AodontolyticusLFYP35</strain>
    </source>
</reference>